<dbReference type="InterPro" id="IPR036084">
    <property type="entry name" value="Ser_inhib-like_sf"/>
</dbReference>
<dbReference type="STRING" id="7168.A0A182N7E8"/>
<organism evidence="5 6">
    <name type="scientific">Anopheles dirus</name>
    <dbReference type="NCBI Taxonomy" id="7168"/>
    <lineage>
        <taxon>Eukaryota</taxon>
        <taxon>Metazoa</taxon>
        <taxon>Ecdysozoa</taxon>
        <taxon>Arthropoda</taxon>
        <taxon>Hexapoda</taxon>
        <taxon>Insecta</taxon>
        <taxon>Pterygota</taxon>
        <taxon>Neoptera</taxon>
        <taxon>Endopterygota</taxon>
        <taxon>Diptera</taxon>
        <taxon>Nematocera</taxon>
        <taxon>Culicoidea</taxon>
        <taxon>Culicidae</taxon>
        <taxon>Anophelinae</taxon>
        <taxon>Anopheles</taxon>
    </lineage>
</organism>
<keyword evidence="1" id="KW-0646">Protease inhibitor</keyword>
<evidence type="ECO:0000259" key="4">
    <source>
        <dbReference type="Pfam" id="PF01826"/>
    </source>
</evidence>
<dbReference type="Pfam" id="PF01826">
    <property type="entry name" value="TIL"/>
    <property type="match status" value="1"/>
</dbReference>
<evidence type="ECO:0000256" key="1">
    <source>
        <dbReference type="ARBA" id="ARBA00022690"/>
    </source>
</evidence>
<dbReference type="InterPro" id="IPR051368">
    <property type="entry name" value="SerProtInhib-TIL_Domain"/>
</dbReference>
<dbReference type="CDD" id="cd19941">
    <property type="entry name" value="TIL"/>
    <property type="match status" value="1"/>
</dbReference>
<dbReference type="InterPro" id="IPR002919">
    <property type="entry name" value="TIL_dom"/>
</dbReference>
<dbReference type="Proteomes" id="UP000075884">
    <property type="component" value="Unassembled WGS sequence"/>
</dbReference>
<dbReference type="AlphaFoldDB" id="A0A182N7E8"/>
<dbReference type="PANTHER" id="PTHR23259">
    <property type="entry name" value="RIDDLE"/>
    <property type="match status" value="1"/>
</dbReference>
<keyword evidence="6" id="KW-1185">Reference proteome</keyword>
<feature type="signal peptide" evidence="3">
    <location>
        <begin position="1"/>
        <end position="22"/>
    </location>
</feature>
<evidence type="ECO:0000256" key="3">
    <source>
        <dbReference type="SAM" id="SignalP"/>
    </source>
</evidence>
<feature type="domain" description="TIL" evidence="4">
    <location>
        <begin position="37"/>
        <end position="92"/>
    </location>
</feature>
<sequence length="96" mass="10398">MNFTCVVLSVLLVTLFAGRSRCQEGGTDPQDPISCLNPNEEPLDCGPACGDRTCRNQRLNNVVCTKQCVPGCYCIGGYVRNSRNICIPSYMCSTVG</sequence>
<dbReference type="VEuPathDB" id="VectorBase:ADIR003572"/>
<accession>A0A182N7E8</accession>
<name>A0A182N7E8_9DIPT</name>
<evidence type="ECO:0000313" key="5">
    <source>
        <dbReference type="EnsemblMetazoa" id="ADIR003572-PA"/>
    </source>
</evidence>
<feature type="chain" id="PRO_5008129460" evidence="3">
    <location>
        <begin position="23"/>
        <end position="96"/>
    </location>
</feature>
<dbReference type="EnsemblMetazoa" id="ADIR003572-RA">
    <property type="protein sequence ID" value="ADIR003572-PA"/>
    <property type="gene ID" value="ADIR003572"/>
</dbReference>
<evidence type="ECO:0000313" key="6">
    <source>
        <dbReference type="Proteomes" id="UP000075884"/>
    </source>
</evidence>
<protein>
    <submittedName>
        <fullName evidence="5">TIL domain-containing protein</fullName>
    </submittedName>
</protein>
<evidence type="ECO:0000256" key="2">
    <source>
        <dbReference type="ARBA" id="ARBA00023157"/>
    </source>
</evidence>
<reference evidence="6" key="1">
    <citation type="submission" date="2013-03" db="EMBL/GenBank/DDBJ databases">
        <title>The Genome Sequence of Anopheles dirus WRAIR2.</title>
        <authorList>
            <consortium name="The Broad Institute Genomics Platform"/>
            <person name="Neafsey D.E."/>
            <person name="Walton C."/>
            <person name="Walker B."/>
            <person name="Young S.K."/>
            <person name="Zeng Q."/>
            <person name="Gargeya S."/>
            <person name="Fitzgerald M."/>
            <person name="Haas B."/>
            <person name="Abouelleil A."/>
            <person name="Allen A.W."/>
            <person name="Alvarado L."/>
            <person name="Arachchi H.M."/>
            <person name="Berlin A.M."/>
            <person name="Chapman S.B."/>
            <person name="Gainer-Dewar J."/>
            <person name="Goldberg J."/>
            <person name="Griggs A."/>
            <person name="Gujja S."/>
            <person name="Hansen M."/>
            <person name="Howarth C."/>
            <person name="Imamovic A."/>
            <person name="Ireland A."/>
            <person name="Larimer J."/>
            <person name="McCowan C."/>
            <person name="Murphy C."/>
            <person name="Pearson M."/>
            <person name="Poon T.W."/>
            <person name="Priest M."/>
            <person name="Roberts A."/>
            <person name="Saif S."/>
            <person name="Shea T."/>
            <person name="Sisk P."/>
            <person name="Sykes S."/>
            <person name="Wortman J."/>
            <person name="Nusbaum C."/>
            <person name="Birren B."/>
        </authorList>
    </citation>
    <scope>NUCLEOTIDE SEQUENCE [LARGE SCALE GENOMIC DNA]</scope>
    <source>
        <strain evidence="6">WRAIR2</strain>
    </source>
</reference>
<keyword evidence="2" id="KW-1015">Disulfide bond</keyword>
<keyword evidence="3" id="KW-0732">Signal</keyword>
<reference evidence="5" key="2">
    <citation type="submission" date="2020-05" db="UniProtKB">
        <authorList>
            <consortium name="EnsemblMetazoa"/>
        </authorList>
    </citation>
    <scope>IDENTIFICATION</scope>
    <source>
        <strain evidence="5">WRAIR2</strain>
    </source>
</reference>
<proteinExistence type="predicted"/>
<dbReference type="GO" id="GO:0030414">
    <property type="term" value="F:peptidase inhibitor activity"/>
    <property type="evidence" value="ECO:0007669"/>
    <property type="project" value="UniProtKB-KW"/>
</dbReference>
<dbReference type="Gene3D" id="2.10.25.10">
    <property type="entry name" value="Laminin"/>
    <property type="match status" value="1"/>
</dbReference>
<dbReference type="PANTHER" id="PTHR23259:SF70">
    <property type="entry name" value="ACCESSORY GLAND PROTEIN ACP62F-RELATED"/>
    <property type="match status" value="1"/>
</dbReference>
<dbReference type="SUPFAM" id="SSF57567">
    <property type="entry name" value="Serine protease inhibitors"/>
    <property type="match status" value="1"/>
</dbReference>